<dbReference type="Pfam" id="PF04910">
    <property type="entry name" value="Tcf25"/>
    <property type="match status" value="1"/>
</dbReference>
<dbReference type="AlphaFoldDB" id="A0A177B2W8"/>
<sequence length="594" mass="69538">MSSRQCKKFGQIDELNELEKLAKSLEIDNEPEFDKCTLKKSKFTIDQIEEIDYSSDSIELNEKLGINEPSTSMEPGSNRRRTKKKKKKLKVHDPIFTFTPIESKKIEKFVIDDLLKLNSDHLYPRDELCQDVHTVIHNIQPWRLKLRQMNQRKGINSKKFSLVRTDRLELARSINCNITLKCLKNNYYQFCYNKNYIDIMEEYQNALLTTDKNINELVKNFNKCAEIALHTIAAFSLDPAEKYRTLDMVLYMFESSFVKGFSPANVSNRLSFDWQPNRTYFLTLLCRIKMAHDMKCFPVSLELCKYVLSLNPIDPLGVMMMIDYYMLITKNYSFMLKFQEKFAVSKRIHLFPNWAYSLSFCYFKAQNFEKADKLLCQAILMFPSFIHLLLDICNVNPDNYVEFHSYLSHKSKKMKVSEGFKTLIEAYVRRTNILWKEKVVLEWIEKNVKLVLAKIDNRDPDTMKQVDAYQFTRQNIFKSCPNWITRNLMIMDEKLAKIPTSLTFISLNPLSLNIPHMTSTGSNSNNDNEKLYLDQDASFTKYILSFISSINPMSNPHDEPILLKVIHALVNEFNIFTKTISSPGSSENELEEID</sequence>
<name>A0A177B2W8_9BILA</name>
<organism evidence="2 3">
    <name type="scientific">Intoshia linei</name>
    <dbReference type="NCBI Taxonomy" id="1819745"/>
    <lineage>
        <taxon>Eukaryota</taxon>
        <taxon>Metazoa</taxon>
        <taxon>Spiralia</taxon>
        <taxon>Lophotrochozoa</taxon>
        <taxon>Mesozoa</taxon>
        <taxon>Orthonectida</taxon>
        <taxon>Rhopaluridae</taxon>
        <taxon>Intoshia</taxon>
    </lineage>
</organism>
<reference evidence="2 3" key="1">
    <citation type="submission" date="2016-04" db="EMBL/GenBank/DDBJ databases">
        <title>The genome of Intoshia linei affirms orthonectids as highly simplified spiralians.</title>
        <authorList>
            <person name="Mikhailov K.V."/>
            <person name="Slusarev G.S."/>
            <person name="Nikitin M.A."/>
            <person name="Logacheva M.D."/>
            <person name="Penin A."/>
            <person name="Aleoshin V."/>
            <person name="Panchin Y.V."/>
        </authorList>
    </citation>
    <scope>NUCLEOTIDE SEQUENCE [LARGE SCALE GENOMIC DNA]</scope>
    <source>
        <strain evidence="2">Intl2013</strain>
        <tissue evidence="2">Whole animal</tissue>
    </source>
</reference>
<keyword evidence="3" id="KW-1185">Reference proteome</keyword>
<feature type="region of interest" description="Disordered" evidence="1">
    <location>
        <begin position="65"/>
        <end position="86"/>
    </location>
</feature>
<dbReference type="GO" id="GO:1990112">
    <property type="term" value="C:RQC complex"/>
    <property type="evidence" value="ECO:0007669"/>
    <property type="project" value="TreeGrafter"/>
</dbReference>
<gene>
    <name evidence="2" type="ORF">A3Q56_03636</name>
</gene>
<accession>A0A177B2W8</accession>
<dbReference type="PANTHER" id="PTHR22684:SF0">
    <property type="entry name" value="RIBOSOME QUALITY CONTROL COMPLEX SUBUNIT TCF25"/>
    <property type="match status" value="1"/>
</dbReference>
<protein>
    <recommendedName>
        <fullName evidence="4">Transcription factor 25</fullName>
    </recommendedName>
</protein>
<dbReference type="PANTHER" id="PTHR22684">
    <property type="entry name" value="NULP1-RELATED"/>
    <property type="match status" value="1"/>
</dbReference>
<dbReference type="Proteomes" id="UP000078046">
    <property type="component" value="Unassembled WGS sequence"/>
</dbReference>
<evidence type="ECO:0000313" key="2">
    <source>
        <dbReference type="EMBL" id="OAF68637.1"/>
    </source>
</evidence>
<evidence type="ECO:0000313" key="3">
    <source>
        <dbReference type="Proteomes" id="UP000078046"/>
    </source>
</evidence>
<dbReference type="OrthoDB" id="205993at2759"/>
<comment type="caution">
    <text evidence="2">The sequence shown here is derived from an EMBL/GenBank/DDBJ whole genome shotgun (WGS) entry which is preliminary data.</text>
</comment>
<dbReference type="EMBL" id="LWCA01000412">
    <property type="protein sequence ID" value="OAF68637.1"/>
    <property type="molecule type" value="Genomic_DNA"/>
</dbReference>
<dbReference type="InterPro" id="IPR006994">
    <property type="entry name" value="TCF25/Rqc1"/>
</dbReference>
<evidence type="ECO:0008006" key="4">
    <source>
        <dbReference type="Google" id="ProtNLM"/>
    </source>
</evidence>
<evidence type="ECO:0000256" key="1">
    <source>
        <dbReference type="SAM" id="MobiDB-lite"/>
    </source>
</evidence>
<proteinExistence type="predicted"/>